<evidence type="ECO:0000313" key="1">
    <source>
        <dbReference type="EMBL" id="KQL45911.1"/>
    </source>
</evidence>
<dbReference type="SUPFAM" id="SSF158430">
    <property type="entry name" value="Bacillus cereus metalloprotein-like"/>
    <property type="match status" value="2"/>
</dbReference>
<gene>
    <name evidence="1" type="ORF">AN963_12875</name>
</gene>
<reference evidence="1 2" key="1">
    <citation type="submission" date="2015-09" db="EMBL/GenBank/DDBJ databases">
        <title>Genome sequencing project for genomic taxonomy and phylogenomics of Bacillus-like bacteria.</title>
        <authorList>
            <person name="Liu B."/>
            <person name="Wang J."/>
            <person name="Zhu Y."/>
            <person name="Liu G."/>
            <person name="Chen Q."/>
            <person name="Chen Z."/>
            <person name="Lan J."/>
            <person name="Che J."/>
            <person name="Ge C."/>
            <person name="Shi H."/>
            <person name="Pan Z."/>
            <person name="Liu X."/>
        </authorList>
    </citation>
    <scope>NUCLEOTIDE SEQUENCE [LARGE SCALE GENOMIC DNA]</scope>
    <source>
        <strain evidence="1 2">DSM 8552</strain>
    </source>
</reference>
<dbReference type="EMBL" id="LJJB01000010">
    <property type="protein sequence ID" value="KQL45911.1"/>
    <property type="molecule type" value="Genomic_DNA"/>
</dbReference>
<keyword evidence="2" id="KW-1185">Reference proteome</keyword>
<evidence type="ECO:0000313" key="2">
    <source>
        <dbReference type="Proteomes" id="UP000051063"/>
    </source>
</evidence>
<dbReference type="InterPro" id="IPR021328">
    <property type="entry name" value="CotB-like"/>
</dbReference>
<dbReference type="Pfam" id="PF11155">
    <property type="entry name" value="DUF2935"/>
    <property type="match status" value="2"/>
</dbReference>
<dbReference type="Gene3D" id="1.20.1260.120">
    <property type="entry name" value="Protein of unknown function DUF2935"/>
    <property type="match status" value="1"/>
</dbReference>
<accession>A0ABR5N5M1</accession>
<proteinExistence type="predicted"/>
<name>A0ABR5N5M1_BRECH</name>
<comment type="caution">
    <text evidence="1">The sequence shown here is derived from an EMBL/GenBank/DDBJ whole genome shotgun (WGS) entry which is preliminary data.</text>
</comment>
<protein>
    <recommendedName>
        <fullName evidence="3">DUF2935 domain-containing protein</fullName>
    </recommendedName>
</protein>
<dbReference type="Proteomes" id="UP000051063">
    <property type="component" value="Unassembled WGS sequence"/>
</dbReference>
<sequence>MAKVETGGKVLEGTYQQTAVFEHRFWLQILGDHARMLYNTLPRQAEADSRRAFSFISAYDRLLMQARQEISGDQLQMVNRQANALTHELRTFKLHLIREGLTGKLSLPITFLNHMVNEADEYLEILVWLLADQVPPLQHPIHHHLLWLSDASAHASGIARSLDMVEKRLQAKSEDFIKVFDALYLKAIEMAGYMRSNMQQFPALTRFDQEAEWEILLFSKFLEELEELSLSAQLIGTLTPLIPDHMGREECYYLMKLSEVTAVQKPSCNPARPRPQM</sequence>
<evidence type="ECO:0008006" key="3">
    <source>
        <dbReference type="Google" id="ProtNLM"/>
    </source>
</evidence>
<organism evidence="1 2">
    <name type="scientific">Brevibacillus choshinensis</name>
    <dbReference type="NCBI Taxonomy" id="54911"/>
    <lineage>
        <taxon>Bacteria</taxon>
        <taxon>Bacillati</taxon>
        <taxon>Bacillota</taxon>
        <taxon>Bacilli</taxon>
        <taxon>Bacillales</taxon>
        <taxon>Paenibacillaceae</taxon>
        <taxon>Brevibacillus</taxon>
    </lineage>
</organism>
<dbReference type="RefSeq" id="WP_055744979.1">
    <property type="nucleotide sequence ID" value="NZ_LJJB01000010.1"/>
</dbReference>